<dbReference type="Proteomes" id="UP000299102">
    <property type="component" value="Unassembled WGS sequence"/>
</dbReference>
<reference evidence="7 8" key="1">
    <citation type="journal article" date="2019" name="Commun. Biol.">
        <title>The bagworm genome reveals a unique fibroin gene that provides high tensile strength.</title>
        <authorList>
            <person name="Kono N."/>
            <person name="Nakamura H."/>
            <person name="Ohtoshi R."/>
            <person name="Tomita M."/>
            <person name="Numata K."/>
            <person name="Arakawa K."/>
        </authorList>
    </citation>
    <scope>NUCLEOTIDE SEQUENCE [LARGE SCALE GENOMIC DNA]</scope>
</reference>
<keyword evidence="2 4" id="KW-0863">Zinc-finger</keyword>
<keyword evidence="3" id="KW-0862">Zinc</keyword>
<dbReference type="SUPFAM" id="SSF57667">
    <property type="entry name" value="beta-beta-alpha zinc fingers"/>
    <property type="match status" value="1"/>
</dbReference>
<keyword evidence="8" id="KW-1185">Reference proteome</keyword>
<sequence>MKRKSIVWQFYDKVIEDRRTKAVVCRLCDSEYKFLGNTTNLKSHLTRKHPLQWELVASQTEVDDEDSKRPRYTYIYENDTEVEPEDGTVDQDDGDESRRGHEEWLEEDPFEQKSKRRRRIKSERGVTPVLQFEDLPERLVLEGGSHSATAPRDQYDAFGDYVARRLRNLKSQNTRSNVQQLMTTMLWQAEFGAYEEQKSAAEAHRILTETYSDDALSDTTCRDWFRCFENNEFELENKKRSGVLKQIEDEKLEELLNQDRYHTLSELGKTLQDSVKKALLAMVVDRPVVSYTAQVVLEDHAQPEPENGHDLKEDKGT</sequence>
<feature type="region of interest" description="Disordered" evidence="5">
    <location>
        <begin position="76"/>
        <end position="119"/>
    </location>
</feature>
<dbReference type="Pfam" id="PF02892">
    <property type="entry name" value="zf-BED"/>
    <property type="match status" value="1"/>
</dbReference>
<dbReference type="AlphaFoldDB" id="A0A4C1T6X9"/>
<name>A0A4C1T6X9_EUMVA</name>
<keyword evidence="1" id="KW-0479">Metal-binding</keyword>
<evidence type="ECO:0000313" key="8">
    <source>
        <dbReference type="Proteomes" id="UP000299102"/>
    </source>
</evidence>
<organism evidence="7 8">
    <name type="scientific">Eumeta variegata</name>
    <name type="common">Bagworm moth</name>
    <name type="synonym">Eumeta japonica</name>
    <dbReference type="NCBI Taxonomy" id="151549"/>
    <lineage>
        <taxon>Eukaryota</taxon>
        <taxon>Metazoa</taxon>
        <taxon>Ecdysozoa</taxon>
        <taxon>Arthropoda</taxon>
        <taxon>Hexapoda</taxon>
        <taxon>Insecta</taxon>
        <taxon>Pterygota</taxon>
        <taxon>Neoptera</taxon>
        <taxon>Endopterygota</taxon>
        <taxon>Lepidoptera</taxon>
        <taxon>Glossata</taxon>
        <taxon>Ditrysia</taxon>
        <taxon>Tineoidea</taxon>
        <taxon>Psychidae</taxon>
        <taxon>Oiketicinae</taxon>
        <taxon>Eumeta</taxon>
    </lineage>
</organism>
<dbReference type="InterPro" id="IPR036236">
    <property type="entry name" value="Znf_C2H2_sf"/>
</dbReference>
<dbReference type="InterPro" id="IPR041426">
    <property type="entry name" value="Mos1_HTH"/>
</dbReference>
<evidence type="ECO:0000256" key="2">
    <source>
        <dbReference type="ARBA" id="ARBA00022771"/>
    </source>
</evidence>
<dbReference type="GO" id="GO:0008270">
    <property type="term" value="F:zinc ion binding"/>
    <property type="evidence" value="ECO:0007669"/>
    <property type="project" value="UniProtKB-KW"/>
</dbReference>
<feature type="region of interest" description="Disordered" evidence="5">
    <location>
        <begin position="298"/>
        <end position="317"/>
    </location>
</feature>
<feature type="compositionally biased region" description="Acidic residues" evidence="5">
    <location>
        <begin position="78"/>
        <end position="95"/>
    </location>
</feature>
<evidence type="ECO:0000256" key="1">
    <source>
        <dbReference type="ARBA" id="ARBA00022723"/>
    </source>
</evidence>
<evidence type="ECO:0000259" key="6">
    <source>
        <dbReference type="PROSITE" id="PS50808"/>
    </source>
</evidence>
<evidence type="ECO:0000313" key="7">
    <source>
        <dbReference type="EMBL" id="GBP10172.1"/>
    </source>
</evidence>
<evidence type="ECO:0000256" key="4">
    <source>
        <dbReference type="PROSITE-ProRule" id="PRU00027"/>
    </source>
</evidence>
<dbReference type="EMBL" id="BGZK01000039">
    <property type="protein sequence ID" value="GBP10172.1"/>
    <property type="molecule type" value="Genomic_DNA"/>
</dbReference>
<feature type="domain" description="BED-type" evidence="6">
    <location>
        <begin position="2"/>
        <end position="56"/>
    </location>
</feature>
<evidence type="ECO:0000256" key="5">
    <source>
        <dbReference type="SAM" id="MobiDB-lite"/>
    </source>
</evidence>
<dbReference type="InterPro" id="IPR003656">
    <property type="entry name" value="Znf_BED"/>
</dbReference>
<accession>A0A4C1T6X9</accession>
<proteinExistence type="predicted"/>
<dbReference type="Gene3D" id="1.10.10.1450">
    <property type="match status" value="1"/>
</dbReference>
<comment type="caution">
    <text evidence="7">The sequence shown here is derived from an EMBL/GenBank/DDBJ whole genome shotgun (WGS) entry which is preliminary data.</text>
</comment>
<dbReference type="Pfam" id="PF17906">
    <property type="entry name" value="HTH_48"/>
    <property type="match status" value="1"/>
</dbReference>
<protein>
    <submittedName>
        <fullName evidence="7">Mariner Mos1 transposase</fullName>
    </submittedName>
</protein>
<gene>
    <name evidence="7" type="ORF">EVAR_77577_1</name>
</gene>
<dbReference type="GO" id="GO:0003677">
    <property type="term" value="F:DNA binding"/>
    <property type="evidence" value="ECO:0007669"/>
    <property type="project" value="InterPro"/>
</dbReference>
<evidence type="ECO:0000256" key="3">
    <source>
        <dbReference type="ARBA" id="ARBA00022833"/>
    </source>
</evidence>
<dbReference type="OrthoDB" id="1607513at2759"/>
<dbReference type="SMART" id="SM00614">
    <property type="entry name" value="ZnF_BED"/>
    <property type="match status" value="1"/>
</dbReference>
<dbReference type="PROSITE" id="PS50808">
    <property type="entry name" value="ZF_BED"/>
    <property type="match status" value="1"/>
</dbReference>